<reference evidence="2" key="2">
    <citation type="submission" date="2020-10" db="UniProtKB">
        <authorList>
            <consortium name="WormBaseParasite"/>
        </authorList>
    </citation>
    <scope>IDENTIFICATION</scope>
</reference>
<keyword evidence="1" id="KW-1185">Reference proteome</keyword>
<sequence>LQTAKNAILRLEIRHTFISCVTHGDNVVFFLVLMDTLIPIHGDGFDAVDVFFKSHFALDYDPATEYKFVYDYLNSVVFDTSKTPAGFDNFLDDLKRMSDVAAV</sequence>
<protein>
    <submittedName>
        <fullName evidence="2">CHK domain-containing protein</fullName>
    </submittedName>
</protein>
<accession>A0A7E4VJK2</accession>
<dbReference type="WBParaSite" id="Pan_g2199.t1">
    <property type="protein sequence ID" value="Pan_g2199.t1"/>
    <property type="gene ID" value="Pan_g2199"/>
</dbReference>
<evidence type="ECO:0000313" key="1">
    <source>
        <dbReference type="Proteomes" id="UP000492821"/>
    </source>
</evidence>
<organism evidence="1 2">
    <name type="scientific">Panagrellus redivivus</name>
    <name type="common">Microworm</name>
    <dbReference type="NCBI Taxonomy" id="6233"/>
    <lineage>
        <taxon>Eukaryota</taxon>
        <taxon>Metazoa</taxon>
        <taxon>Ecdysozoa</taxon>
        <taxon>Nematoda</taxon>
        <taxon>Chromadorea</taxon>
        <taxon>Rhabditida</taxon>
        <taxon>Tylenchina</taxon>
        <taxon>Panagrolaimomorpha</taxon>
        <taxon>Panagrolaimoidea</taxon>
        <taxon>Panagrolaimidae</taxon>
        <taxon>Panagrellus</taxon>
    </lineage>
</organism>
<proteinExistence type="predicted"/>
<name>A0A7E4VJK2_PANRE</name>
<reference evidence="1" key="1">
    <citation type="journal article" date="2013" name="Genetics">
        <title>The draft genome and transcriptome of Panagrellus redivivus are shaped by the harsh demands of a free-living lifestyle.</title>
        <authorList>
            <person name="Srinivasan J."/>
            <person name="Dillman A.R."/>
            <person name="Macchietto M.G."/>
            <person name="Heikkinen L."/>
            <person name="Lakso M."/>
            <person name="Fracchia K.M."/>
            <person name="Antoshechkin I."/>
            <person name="Mortazavi A."/>
            <person name="Wong G."/>
            <person name="Sternberg P.W."/>
        </authorList>
    </citation>
    <scope>NUCLEOTIDE SEQUENCE [LARGE SCALE GENOMIC DNA]</scope>
    <source>
        <strain evidence="1">MT8872</strain>
    </source>
</reference>
<dbReference type="Proteomes" id="UP000492821">
    <property type="component" value="Unassembled WGS sequence"/>
</dbReference>
<dbReference type="AlphaFoldDB" id="A0A7E4VJK2"/>
<evidence type="ECO:0000313" key="2">
    <source>
        <dbReference type="WBParaSite" id="Pan_g2199.t1"/>
    </source>
</evidence>